<dbReference type="PANTHER" id="PTHR13264:SF5">
    <property type="entry name" value="PRE-MRNA-SPLICING FACTOR SYF2"/>
    <property type="match status" value="1"/>
</dbReference>
<evidence type="ECO:0000256" key="7">
    <source>
        <dbReference type="SAM" id="MobiDB-lite"/>
    </source>
</evidence>
<protein>
    <submittedName>
        <fullName evidence="8">GCIP-interacting family protein</fullName>
    </submittedName>
</protein>
<dbReference type="GO" id="GO:0000974">
    <property type="term" value="C:Prp19 complex"/>
    <property type="evidence" value="ECO:0007669"/>
    <property type="project" value="TreeGrafter"/>
</dbReference>
<dbReference type="GO" id="GO:0071013">
    <property type="term" value="C:catalytic step 2 spliceosome"/>
    <property type="evidence" value="ECO:0007669"/>
    <property type="project" value="TreeGrafter"/>
</dbReference>
<evidence type="ECO:0000256" key="4">
    <source>
        <dbReference type="ARBA" id="ARBA00022728"/>
    </source>
</evidence>
<dbReference type="GO" id="GO:0071014">
    <property type="term" value="C:post-mRNA release spliceosomal complex"/>
    <property type="evidence" value="ECO:0007669"/>
    <property type="project" value="TreeGrafter"/>
</dbReference>
<evidence type="ECO:0000256" key="3">
    <source>
        <dbReference type="ARBA" id="ARBA00022664"/>
    </source>
</evidence>
<evidence type="ECO:0000313" key="8">
    <source>
        <dbReference type="EMBL" id="AGU71353.1"/>
    </source>
</evidence>
<keyword evidence="4" id="KW-0747">Spliceosome</keyword>
<dbReference type="GO" id="GO:0008380">
    <property type="term" value="P:RNA splicing"/>
    <property type="evidence" value="ECO:0007669"/>
    <property type="project" value="UniProtKB-KW"/>
</dbReference>
<evidence type="ECO:0000256" key="6">
    <source>
        <dbReference type="ARBA" id="ARBA00023242"/>
    </source>
</evidence>
<dbReference type="EMBL" id="KF477454">
    <property type="protein sequence ID" value="AGU71353.1"/>
    <property type="molecule type" value="Genomic_DNA"/>
</dbReference>
<evidence type="ECO:0000256" key="5">
    <source>
        <dbReference type="ARBA" id="ARBA00023187"/>
    </source>
</evidence>
<reference evidence="8" key="1">
    <citation type="submission" date="2013-07" db="EMBL/GenBank/DDBJ databases">
        <title>Recent population admixture at the southern South China Sea revealed by both Illumina and Sanger sequencing.</title>
        <authorList>
            <person name="Li J."/>
            <person name="Yang Y."/>
            <person name="Fang L."/>
            <person name="Guo M."/>
            <person name="Zhou R."/>
            <person name="Shi S."/>
        </authorList>
    </citation>
    <scope>NUCLEOTIDE SEQUENCE</scope>
    <source>
        <strain evidence="8">Lr29_ref</strain>
    </source>
</reference>
<dbReference type="GO" id="GO:0006397">
    <property type="term" value="P:mRNA processing"/>
    <property type="evidence" value="ECO:0007669"/>
    <property type="project" value="UniProtKB-KW"/>
</dbReference>
<feature type="compositionally biased region" description="Acidic residues" evidence="7">
    <location>
        <begin position="54"/>
        <end position="66"/>
    </location>
</feature>
<feature type="region of interest" description="Disordered" evidence="7">
    <location>
        <begin position="20"/>
        <end position="70"/>
    </location>
</feature>
<organism evidence="8">
    <name type="scientific">Lumnitzera racemosa</name>
    <dbReference type="NCBI Taxonomy" id="99438"/>
    <lineage>
        <taxon>Eukaryota</taxon>
        <taxon>Viridiplantae</taxon>
        <taxon>Streptophyta</taxon>
        <taxon>Embryophyta</taxon>
        <taxon>Tracheophyta</taxon>
        <taxon>Spermatophyta</taxon>
        <taxon>Magnoliopsida</taxon>
        <taxon>eudicotyledons</taxon>
        <taxon>Gunneridae</taxon>
        <taxon>Pentapetalae</taxon>
        <taxon>rosids</taxon>
        <taxon>malvids</taxon>
        <taxon>Myrtales</taxon>
        <taxon>Combretaceae</taxon>
        <taxon>Lumnitzera</taxon>
    </lineage>
</organism>
<comment type="subcellular location">
    <subcellularLocation>
        <location evidence="1">Nucleus</location>
    </subcellularLocation>
</comment>
<keyword evidence="3" id="KW-0507">mRNA processing</keyword>
<accession>T1Z0E7</accession>
<feature type="non-terminal residue" evidence="8">
    <location>
        <position position="1"/>
    </location>
</feature>
<dbReference type="AlphaFoldDB" id="T1Z0E7"/>
<keyword evidence="5" id="KW-0508">mRNA splicing</keyword>
<sequence length="108" mass="12305">HECSEYCFKIIAEAQARMKNDDKETAQVNVSSGRLDEGAPDQLDDPQYNKHDSEEETDQPVDDSFGEDVSKLTGRKKKLFELRLKMNEARKANQVAMVAEKKRMEAPT</sequence>
<evidence type="ECO:0000256" key="1">
    <source>
        <dbReference type="ARBA" id="ARBA00004123"/>
    </source>
</evidence>
<keyword evidence="6" id="KW-0539">Nucleus</keyword>
<dbReference type="PANTHER" id="PTHR13264">
    <property type="entry name" value="GCIP-INTERACTING PROTEIN P29"/>
    <property type="match status" value="1"/>
</dbReference>
<comment type="similarity">
    <text evidence="2">Belongs to the SYF2 family.</text>
</comment>
<feature type="non-terminal residue" evidence="8">
    <location>
        <position position="108"/>
    </location>
</feature>
<evidence type="ECO:0000256" key="2">
    <source>
        <dbReference type="ARBA" id="ARBA00010028"/>
    </source>
</evidence>
<proteinExistence type="inferred from homology"/>
<dbReference type="InterPro" id="IPR013260">
    <property type="entry name" value="mRNA_splic_SYF2"/>
</dbReference>
<name>T1Z0E7_9MYRT</name>